<reference evidence="2" key="1">
    <citation type="submission" date="2021-04" db="EMBL/GenBank/DDBJ databases">
        <title>Genomic characterization of endocarditis-associated Neisseria elongata subsp. nitroreducens.</title>
        <authorList>
            <person name="Schorner M."/>
            <person name="Passarelli-Araujo H."/>
            <person name="Scheffer M."/>
            <person name="Barazzetti F."/>
            <person name="Martins J."/>
            <person name="Machado H."/>
            <person name="Palmeiro J."/>
            <person name="Bazzo M."/>
        </authorList>
    </citation>
    <scope>NUCLEOTIDE SEQUENCE</scope>
    <source>
        <strain evidence="2">Nel_M001</strain>
    </source>
</reference>
<dbReference type="NCBIfam" id="TIGR01635">
    <property type="entry name" value="tail_comp_S"/>
    <property type="match status" value="1"/>
</dbReference>
<dbReference type="Proteomes" id="UP000708805">
    <property type="component" value="Unassembled WGS sequence"/>
</dbReference>
<organism evidence="2 3">
    <name type="scientific">Neisseria elongata subsp. nitroreducens</name>
    <dbReference type="NCBI Taxonomy" id="90367"/>
    <lineage>
        <taxon>Bacteria</taxon>
        <taxon>Pseudomonadati</taxon>
        <taxon>Pseudomonadota</taxon>
        <taxon>Betaproteobacteria</taxon>
        <taxon>Neisseriales</taxon>
        <taxon>Neisseriaceae</taxon>
        <taxon>Neisseria</taxon>
    </lineage>
</organism>
<sequence length="239" mass="27085">MNELEQYIKNMTSMASSLSSAGRRRVMRRLSRALQKERKESIKANTHPDGSPMKKSSKGRDYLEGYRKIKSTERLPIGKEFIYDGPETTHVGEIRRMVSLKTPATDLKYGTMLREWPGGRLYNRTLYDAAYVQGFATAPRGQHGVSKFDRKYIYVKAKNGGGVKQRLMFRKINQYRFLKARADENAATVGYFGGRTARIAAAHQYGEGNRPARPLLGFSPQDLRTIEETLVSHLAGTDK</sequence>
<gene>
    <name evidence="2" type="ORF">J8641_04485</name>
</gene>
<comment type="caution">
    <text evidence="2">The sequence shown here is derived from an EMBL/GenBank/DDBJ whole genome shotgun (WGS) entry which is preliminary data.</text>
</comment>
<evidence type="ECO:0000313" key="2">
    <source>
        <dbReference type="EMBL" id="MBS9340087.1"/>
    </source>
</evidence>
<dbReference type="InterPro" id="IPR006522">
    <property type="entry name" value="Phage_virion_morphogenesis"/>
</dbReference>
<dbReference type="EMBL" id="JAGJWT010000002">
    <property type="protein sequence ID" value="MBS9340087.1"/>
    <property type="molecule type" value="Genomic_DNA"/>
</dbReference>
<proteinExistence type="predicted"/>
<protein>
    <submittedName>
        <fullName evidence="2">Phage virion morphogenesis protein</fullName>
    </submittedName>
</protein>
<name>A0A9X0ZW64_NEIEL</name>
<evidence type="ECO:0000313" key="3">
    <source>
        <dbReference type="Proteomes" id="UP000708805"/>
    </source>
</evidence>
<accession>A0A9X0ZW64</accession>
<dbReference type="Pfam" id="PF05069">
    <property type="entry name" value="Phage_tail_S"/>
    <property type="match status" value="1"/>
</dbReference>
<dbReference type="RefSeq" id="WP_214037520.1">
    <property type="nucleotide sequence ID" value="NZ_JAGJWT010000002.1"/>
</dbReference>
<feature type="region of interest" description="Disordered" evidence="1">
    <location>
        <begin position="35"/>
        <end position="62"/>
    </location>
</feature>
<dbReference type="AlphaFoldDB" id="A0A9X0ZW64"/>
<evidence type="ECO:0000256" key="1">
    <source>
        <dbReference type="SAM" id="MobiDB-lite"/>
    </source>
</evidence>